<name>A0A814EJ46_9BILA</name>
<feature type="compositionally biased region" description="Basic residues" evidence="4">
    <location>
        <begin position="1405"/>
        <end position="1423"/>
    </location>
</feature>
<dbReference type="Gene3D" id="2.60.120.200">
    <property type="match status" value="6"/>
</dbReference>
<feature type="disulfide bond" evidence="2">
    <location>
        <begin position="221"/>
        <end position="231"/>
    </location>
</feature>
<feature type="disulfide bond" evidence="3">
    <location>
        <begin position="991"/>
        <end position="1018"/>
    </location>
</feature>
<feature type="domain" description="Laminin G" evidence="7">
    <location>
        <begin position="258"/>
        <end position="428"/>
    </location>
</feature>
<reference evidence="9" key="1">
    <citation type="submission" date="2021-02" db="EMBL/GenBank/DDBJ databases">
        <authorList>
            <person name="Nowell W R."/>
        </authorList>
    </citation>
    <scope>NUCLEOTIDE SEQUENCE</scope>
</reference>
<feature type="compositionally biased region" description="Polar residues" evidence="4">
    <location>
        <begin position="1393"/>
        <end position="1404"/>
    </location>
</feature>
<dbReference type="EMBL" id="CAJNON010000103">
    <property type="protein sequence ID" value="CAF0970173.1"/>
    <property type="molecule type" value="Genomic_DNA"/>
</dbReference>
<dbReference type="InterPro" id="IPR001791">
    <property type="entry name" value="Laminin_G"/>
</dbReference>
<dbReference type="Pfam" id="PF02210">
    <property type="entry name" value="Laminin_G_2"/>
    <property type="match status" value="4"/>
</dbReference>
<feature type="transmembrane region" description="Helical" evidence="5">
    <location>
        <begin position="1336"/>
        <end position="1359"/>
    </location>
</feature>
<dbReference type="PROSITE" id="PS50025">
    <property type="entry name" value="LAM_G_DOMAIN"/>
    <property type="match status" value="4"/>
</dbReference>
<protein>
    <submittedName>
        <fullName evidence="9">Uncharacterized protein</fullName>
    </submittedName>
</protein>
<dbReference type="Gene3D" id="2.10.25.10">
    <property type="entry name" value="Laminin"/>
    <property type="match status" value="1"/>
</dbReference>
<dbReference type="PROSITE" id="PS50026">
    <property type="entry name" value="EGF_3"/>
    <property type="match status" value="3"/>
</dbReference>
<dbReference type="SMART" id="SM00282">
    <property type="entry name" value="LamG"/>
    <property type="match status" value="4"/>
</dbReference>
<keyword evidence="5" id="KW-0812">Transmembrane</keyword>
<evidence type="ECO:0000259" key="8">
    <source>
        <dbReference type="PROSITE" id="PS50026"/>
    </source>
</evidence>
<evidence type="ECO:0000256" key="1">
    <source>
        <dbReference type="ARBA" id="ARBA00023157"/>
    </source>
</evidence>
<comment type="caution">
    <text evidence="2">Lacks conserved residue(s) required for the propagation of feature annotation.</text>
</comment>
<feature type="domain" description="Laminin G" evidence="7">
    <location>
        <begin position="27"/>
        <end position="221"/>
    </location>
</feature>
<evidence type="ECO:0000256" key="4">
    <source>
        <dbReference type="SAM" id="MobiDB-lite"/>
    </source>
</evidence>
<feature type="chain" id="PRO_5032495884" evidence="6">
    <location>
        <begin position="18"/>
        <end position="1436"/>
    </location>
</feature>
<evidence type="ECO:0000256" key="5">
    <source>
        <dbReference type="SAM" id="Phobius"/>
    </source>
</evidence>
<dbReference type="PANTHER" id="PTHR15036:SF49">
    <property type="entry name" value="AXOTACTIN"/>
    <property type="match status" value="1"/>
</dbReference>
<sequence length="1436" mass="167161">MFLFIFTSFILIKSTLSSPPSSSSLNTFIFSAAPNTYISFDSWHPCLTGYVRFDIRTNSKDGTLAYIDDRGKFDFFYLKLLEGKPRLLFNLGSDRQAINVNMKINDDKWHTILIKRNGQTTTLSIDNGYAQNSTVTHSEDLYFGGATYNEYESSPFYFGGIPAILERPSSGNLSSFDVYMQPRFRGQLRNIIYKNCTNSHLIQPIHTSISGGVSLIPDHHCSGINCSIGICLITDDSYRCLCDETNYQGTHCQNERRTNELTFQGKQYFKYDLLDSILSSNEIITFEFKTNHYNGLLFQLIDSQIYIKLKQGQLLIEYRLNNNSWHESLTKDLYLIDNQWHYVQIKRKSEQIIILVDQHYLTFENDMKIDQLFRFNEIFIGGNHQLNIEKFHGCIKDISIIFNENLIIDLNKSSININEYGSIRNKNCKSLINPIQFLTQSSYISFQLKNISKQISISFRFETYSSDSILLYSQSNQDFLGFDLIDGFLYFTINTNKKRHRQELFQQRFNDGQTHYIQTNIRNYQGGLEFNITIDYRHDINIFLENISTEISLLSLTIGGINPSPRRLPSNYFSGIMNRGLIGCFFDLEINNILINLTKYINYTNNTIAPKSGPCSTILSTKRECLCEHNGECQLSSSGTWSCDCSKTGYTGRRCEQIAYHLDLNQTQTYEFNSNLQWSEYINDISFGLQAMHDQLNFLQIRACRLSMNCDSIDFSIINGLLQVNFYLLNLTSEYPFLLDNQWHSIRLQRFHKKSLLHIDNHIRQQHVNINSFNSSSSSSTIWIVFMGEKQIRIEDLRLYDQPIYSKLIANNQDEHMKFKYRLMKPLNAISFNDQLNSYIELKLNDILCQECQLYSIYFQFRTTELNGVLLFAMIRTDNNHKISSSSNNSIHRNNQYLILKLVNGQLHLIILQPSLPKNDNEVYKIQSNITLNNNQWHHISLYRASNYHLELQIDSNEYYLSTSLYFLNKIYIGRPIEIDFLNHLLTIKACFASLTINRHSINLREYIKPNTQIRNDCFLDSQCPLQQCRNTGICQDRIQCNCQHTSFQGRFCTNFKLGYSFDNYTPGLVFNQPYNKEKQFLLYRISFGIITKMNIAEIIRINDQLSIEIYYGFIRIKLNENDYLDNNRLINDGYYHLIQITYDITGYLSLNVDNKAVIKQLNYKLAFDKPLVLLIGQNPIFTYPFQGQLYGLESDIYSIFDLISQTFQRISFTPVRNTSLLSFSSPIIYPSYRIKDDFTRSSCPYQPNDDICMIISDTNSSLLSYSNVTSQVSLPKRISSRSTIKVTSRTSVITSTTSYQLLTSSILNSTNLSDIPELIGSIRTPDTNRFRDKFYWQYIWIFAIFFLCSIVLCMILCICACMKYRRKDAGVYELEETQRFRPLIVEIPSSPGEYNQQGLNSTKSRTKKSNIKSHSRRKRKKSPLLTADEQREFYI</sequence>
<feature type="region of interest" description="Disordered" evidence="4">
    <location>
        <begin position="1392"/>
        <end position="1424"/>
    </location>
</feature>
<dbReference type="PANTHER" id="PTHR15036">
    <property type="entry name" value="PIKACHURIN-LIKE PROTEIN"/>
    <property type="match status" value="1"/>
</dbReference>
<evidence type="ECO:0000313" key="9">
    <source>
        <dbReference type="EMBL" id="CAF0970173.1"/>
    </source>
</evidence>
<feature type="domain" description="EGF-like" evidence="8">
    <location>
        <begin position="217"/>
        <end position="253"/>
    </location>
</feature>
<dbReference type="CDD" id="cd00110">
    <property type="entry name" value="LamG"/>
    <property type="match status" value="4"/>
</dbReference>
<organism evidence="9 10">
    <name type="scientific">Adineta steineri</name>
    <dbReference type="NCBI Taxonomy" id="433720"/>
    <lineage>
        <taxon>Eukaryota</taxon>
        <taxon>Metazoa</taxon>
        <taxon>Spiralia</taxon>
        <taxon>Gnathifera</taxon>
        <taxon>Rotifera</taxon>
        <taxon>Eurotatoria</taxon>
        <taxon>Bdelloidea</taxon>
        <taxon>Adinetida</taxon>
        <taxon>Adinetidae</taxon>
        <taxon>Adineta</taxon>
    </lineage>
</organism>
<gene>
    <name evidence="9" type="ORF">VCS650_LOCUS13090</name>
</gene>
<evidence type="ECO:0000313" key="10">
    <source>
        <dbReference type="Proteomes" id="UP000663891"/>
    </source>
</evidence>
<dbReference type="SUPFAM" id="SSF49899">
    <property type="entry name" value="Concanavalin A-like lectins/glucanases"/>
    <property type="match status" value="6"/>
</dbReference>
<comment type="caution">
    <text evidence="9">The sequence shown here is derived from an EMBL/GenBank/DDBJ whole genome shotgun (WGS) entry which is preliminary data.</text>
</comment>
<evidence type="ECO:0000256" key="2">
    <source>
        <dbReference type="PROSITE-ProRule" id="PRU00076"/>
    </source>
</evidence>
<keyword evidence="5" id="KW-1133">Transmembrane helix</keyword>
<evidence type="ECO:0000256" key="6">
    <source>
        <dbReference type="SAM" id="SignalP"/>
    </source>
</evidence>
<keyword evidence="2" id="KW-0245">EGF-like domain</keyword>
<feature type="domain" description="Laminin G" evidence="7">
    <location>
        <begin position="829"/>
        <end position="1018"/>
    </location>
</feature>
<dbReference type="CDD" id="cd00054">
    <property type="entry name" value="EGF_CA"/>
    <property type="match status" value="1"/>
</dbReference>
<dbReference type="Proteomes" id="UP000663891">
    <property type="component" value="Unassembled WGS sequence"/>
</dbReference>
<evidence type="ECO:0000259" key="7">
    <source>
        <dbReference type="PROSITE" id="PS50025"/>
    </source>
</evidence>
<accession>A0A814EJ46</accession>
<feature type="domain" description="EGF-like" evidence="8">
    <location>
        <begin position="621"/>
        <end position="656"/>
    </location>
</feature>
<proteinExistence type="predicted"/>
<evidence type="ECO:0000256" key="3">
    <source>
        <dbReference type="PROSITE-ProRule" id="PRU00122"/>
    </source>
</evidence>
<feature type="signal peptide" evidence="6">
    <location>
        <begin position="1"/>
        <end position="17"/>
    </location>
</feature>
<dbReference type="GO" id="GO:0016020">
    <property type="term" value="C:membrane"/>
    <property type="evidence" value="ECO:0007669"/>
    <property type="project" value="UniProtKB-SubCell"/>
</dbReference>
<dbReference type="InterPro" id="IPR013320">
    <property type="entry name" value="ConA-like_dom_sf"/>
</dbReference>
<dbReference type="SMART" id="SM00181">
    <property type="entry name" value="EGF"/>
    <property type="match status" value="3"/>
</dbReference>
<dbReference type="OrthoDB" id="6275838at2759"/>
<keyword evidence="5" id="KW-0472">Membrane</keyword>
<dbReference type="InterPro" id="IPR000742">
    <property type="entry name" value="EGF"/>
</dbReference>
<feature type="domain" description="EGF-like" evidence="8">
    <location>
        <begin position="1020"/>
        <end position="1054"/>
    </location>
</feature>
<dbReference type="InterPro" id="IPR050372">
    <property type="entry name" value="Neurexin-related_CASP"/>
</dbReference>
<keyword evidence="1 2" id="KW-1015">Disulfide bond</keyword>
<keyword evidence="6" id="KW-0732">Signal</keyword>
<feature type="domain" description="Laminin G" evidence="7">
    <location>
        <begin position="433"/>
        <end position="615"/>
    </location>
</feature>